<feature type="domain" description="Metallo-beta-lactamase" evidence="1">
    <location>
        <begin position="50"/>
        <end position="246"/>
    </location>
</feature>
<dbReference type="Pfam" id="PF12706">
    <property type="entry name" value="Lactamase_B_2"/>
    <property type="match status" value="1"/>
</dbReference>
<dbReference type="InterPro" id="IPR024884">
    <property type="entry name" value="NAPE-PLD"/>
</dbReference>
<dbReference type="GO" id="GO:0008270">
    <property type="term" value="F:zinc ion binding"/>
    <property type="evidence" value="ECO:0007669"/>
    <property type="project" value="InterPro"/>
</dbReference>
<dbReference type="PANTHER" id="PTHR15032">
    <property type="entry name" value="N-ACYL-PHOSPHATIDYLETHANOLAMINE-HYDROLYZING PHOSPHOLIPASE D"/>
    <property type="match status" value="1"/>
</dbReference>
<dbReference type="HOGENOM" id="CLU_020884_1_1_6"/>
<dbReference type="EMBL" id="JH611156">
    <property type="protein sequence ID" value="EJP72111.1"/>
    <property type="molecule type" value="Genomic_DNA"/>
</dbReference>
<dbReference type="Gene3D" id="3.60.15.10">
    <property type="entry name" value="Ribonuclease Z/Hydroxyacylglutathione hydrolase-like"/>
    <property type="match status" value="1"/>
</dbReference>
<protein>
    <submittedName>
        <fullName evidence="2">N-acyl-phosphatidylethanolamine-hydrolyzing phospholipase D</fullName>
    </submittedName>
</protein>
<dbReference type="AlphaFoldDB" id="J5KFP0"/>
<evidence type="ECO:0000313" key="3">
    <source>
        <dbReference type="Proteomes" id="UP000010305"/>
    </source>
</evidence>
<accession>J5KFP0</accession>
<dbReference type="PIRSF" id="PIRSF038896">
    <property type="entry name" value="NAPE-PLD"/>
    <property type="match status" value="1"/>
</dbReference>
<dbReference type="Proteomes" id="UP000010305">
    <property type="component" value="Unassembled WGS sequence"/>
</dbReference>
<evidence type="ECO:0000313" key="2">
    <source>
        <dbReference type="EMBL" id="EJP72111.1"/>
    </source>
</evidence>
<dbReference type="GO" id="GO:0005737">
    <property type="term" value="C:cytoplasm"/>
    <property type="evidence" value="ECO:0007669"/>
    <property type="project" value="TreeGrafter"/>
</dbReference>
<dbReference type="InterPro" id="IPR001279">
    <property type="entry name" value="Metallo-B-lactamas"/>
</dbReference>
<dbReference type="InterPro" id="IPR036866">
    <property type="entry name" value="RibonucZ/Hydroxyglut_hydro"/>
</dbReference>
<name>J5KFP0_9GAMM</name>
<reference evidence="2 3" key="1">
    <citation type="journal article" date="2012" name="ISME J.">
        <title>Genomic insights to SAR86, an abundant and uncultivated marine bacterial lineage.</title>
        <authorList>
            <person name="Dupont C.L."/>
            <person name="Rusch D.B."/>
            <person name="Yooseph S."/>
            <person name="Lombardo M.J."/>
            <person name="Richter R.A."/>
            <person name="Valas R."/>
            <person name="Novotny M."/>
            <person name="Yee-Greenbaum J."/>
            <person name="Selengut J.D."/>
            <person name="Haft D.H."/>
            <person name="Halpern A.L."/>
            <person name="Lasken R.S."/>
            <person name="Nealson K."/>
            <person name="Friedman R."/>
            <person name="Venter J.C."/>
        </authorList>
    </citation>
    <scope>NUCLEOTIDE SEQUENCE [LARGE SCALE GENOMIC DNA]</scope>
</reference>
<dbReference type="GO" id="GO:0070290">
    <property type="term" value="F:N-acylphosphatidylethanolamine-specific phospholipase D activity"/>
    <property type="evidence" value="ECO:0007669"/>
    <property type="project" value="InterPro"/>
</dbReference>
<organism evidence="2 3">
    <name type="scientific">SAR86 cluster bacterium SAR86A</name>
    <dbReference type="NCBI Taxonomy" id="1123866"/>
    <lineage>
        <taxon>Bacteria</taxon>
        <taxon>Pseudomonadati</taxon>
        <taxon>Pseudomonadota</taxon>
        <taxon>Gammaproteobacteria</taxon>
        <taxon>SAR86 cluster</taxon>
    </lineage>
</organism>
<proteinExistence type="predicted"/>
<dbReference type="SUPFAM" id="SSF56281">
    <property type="entry name" value="Metallo-hydrolase/oxidoreductase"/>
    <property type="match status" value="1"/>
</dbReference>
<gene>
    <name evidence="2" type="ORF">NT01SARS_0600</name>
</gene>
<dbReference type="STRING" id="1123866.NT01SARS_0600"/>
<evidence type="ECO:0000259" key="1">
    <source>
        <dbReference type="Pfam" id="PF12706"/>
    </source>
</evidence>
<dbReference type="PANTHER" id="PTHR15032:SF4">
    <property type="entry name" value="N-ACYL-PHOSPHATIDYLETHANOLAMINE-HYDROLYZING PHOSPHOLIPASE D"/>
    <property type="match status" value="1"/>
</dbReference>
<sequence length="287" mass="33157">MQWQRSKIEPSISYIDISEDWKNYDLETYDNFIIWIGHSTFLIKRNGITIITDPIFSDRASPFRNIGPKRLIPPALSLEDIPNIDFVIVSHNHYDHLDIQSLVKISKLHPKAKFLVPAGDLRLLKRKKIQNASQFQWWESYKNAGITFTFTPVKHWSKRGLFDRNKSLWGGWFVQFNDYAIYHAGDTGYSNDFIKTKEVLGSPKYALIPIGAYDPEWFMASSHVNPEDAVKIMLDLEADYAFGMHWGTFVLTDEDTLEPPKRLQAATKNNNNIDFKSLMPGDVINLN</sequence>